<dbReference type="CDD" id="cd09274">
    <property type="entry name" value="RNase_HI_RT_Ty3"/>
    <property type="match status" value="1"/>
</dbReference>
<evidence type="ECO:0000256" key="1">
    <source>
        <dbReference type="ARBA" id="ARBA00012493"/>
    </source>
</evidence>
<feature type="domain" description="Peptidase A2" evidence="11">
    <location>
        <begin position="355"/>
        <end position="433"/>
    </location>
</feature>
<comment type="caution">
    <text evidence="14">The sequence shown here is derived from an EMBL/GenBank/DDBJ whole genome shotgun (WGS) entry which is preliminary data.</text>
</comment>
<evidence type="ECO:0000256" key="3">
    <source>
        <dbReference type="ARBA" id="ARBA00022695"/>
    </source>
</evidence>
<dbReference type="Gene3D" id="3.30.420.10">
    <property type="entry name" value="Ribonuclease H-like superfamily/Ribonuclease H"/>
    <property type="match status" value="1"/>
</dbReference>
<evidence type="ECO:0000259" key="13">
    <source>
        <dbReference type="PROSITE" id="PS50994"/>
    </source>
</evidence>
<dbReference type="SUPFAM" id="SSF56672">
    <property type="entry name" value="DNA/RNA polymerases"/>
    <property type="match status" value="1"/>
</dbReference>
<keyword evidence="2" id="KW-0808">Transferase</keyword>
<feature type="compositionally biased region" description="Polar residues" evidence="9">
    <location>
        <begin position="262"/>
        <end position="274"/>
    </location>
</feature>
<reference evidence="14 15" key="1">
    <citation type="submission" date="2024-08" db="EMBL/GenBank/DDBJ databases">
        <authorList>
            <person name="Cucini C."/>
            <person name="Frati F."/>
        </authorList>
    </citation>
    <scope>NUCLEOTIDE SEQUENCE [LARGE SCALE GENOMIC DNA]</scope>
</reference>
<name>A0ABP1RRP5_9HEXA</name>
<keyword evidence="5" id="KW-0255">Endonuclease</keyword>
<dbReference type="PROSITE" id="PS50878">
    <property type="entry name" value="RT_POL"/>
    <property type="match status" value="1"/>
</dbReference>
<dbReference type="Gene3D" id="2.40.70.10">
    <property type="entry name" value="Acid Proteases"/>
    <property type="match status" value="1"/>
</dbReference>
<dbReference type="PANTHER" id="PTHR37984">
    <property type="entry name" value="PROTEIN CBG26694"/>
    <property type="match status" value="1"/>
</dbReference>
<evidence type="ECO:0000256" key="7">
    <source>
        <dbReference type="ARBA" id="ARBA00022918"/>
    </source>
</evidence>
<dbReference type="PROSITE" id="PS50994">
    <property type="entry name" value="INTEGRASE"/>
    <property type="match status" value="1"/>
</dbReference>
<dbReference type="Proteomes" id="UP001642540">
    <property type="component" value="Unassembled WGS sequence"/>
</dbReference>
<dbReference type="Gene3D" id="1.10.340.70">
    <property type="match status" value="1"/>
</dbReference>
<keyword evidence="3" id="KW-0548">Nucleotidyltransferase</keyword>
<keyword evidence="4" id="KW-0540">Nuclease</keyword>
<dbReference type="EC" id="2.7.7.49" evidence="1"/>
<feature type="compositionally biased region" description="Basic residues" evidence="9">
    <location>
        <begin position="1239"/>
        <end position="1251"/>
    </location>
</feature>
<dbReference type="InterPro" id="IPR021109">
    <property type="entry name" value="Peptidase_aspartic_dom_sf"/>
</dbReference>
<keyword evidence="15" id="KW-1185">Reference proteome</keyword>
<dbReference type="Pfam" id="PF00665">
    <property type="entry name" value="rve"/>
    <property type="match status" value="1"/>
</dbReference>
<dbReference type="InterPro" id="IPR001878">
    <property type="entry name" value="Znf_CCHC"/>
</dbReference>
<dbReference type="SUPFAM" id="SSF50630">
    <property type="entry name" value="Acid proteases"/>
    <property type="match status" value="1"/>
</dbReference>
<feature type="domain" description="Reverse transcriptase" evidence="12">
    <location>
        <begin position="512"/>
        <end position="689"/>
    </location>
</feature>
<keyword evidence="8" id="KW-0479">Metal-binding</keyword>
<dbReference type="Gene3D" id="3.10.10.10">
    <property type="entry name" value="HIV Type 1 Reverse Transcriptase, subunit A, domain 1"/>
    <property type="match status" value="1"/>
</dbReference>
<dbReference type="CDD" id="cd01647">
    <property type="entry name" value="RT_LTR"/>
    <property type="match status" value="1"/>
</dbReference>
<keyword evidence="7" id="KW-0695">RNA-directed DNA polymerase</keyword>
<dbReference type="Gene3D" id="3.30.70.270">
    <property type="match status" value="2"/>
</dbReference>
<dbReference type="InterPro" id="IPR012337">
    <property type="entry name" value="RNaseH-like_sf"/>
</dbReference>
<dbReference type="PROSITE" id="PS50175">
    <property type="entry name" value="ASP_PROT_RETROV"/>
    <property type="match status" value="1"/>
</dbReference>
<evidence type="ECO:0000259" key="12">
    <source>
        <dbReference type="PROSITE" id="PS50878"/>
    </source>
</evidence>
<dbReference type="PROSITE" id="PS50158">
    <property type="entry name" value="ZF_CCHC"/>
    <property type="match status" value="1"/>
</dbReference>
<dbReference type="InterPro" id="IPR050951">
    <property type="entry name" value="Retrovirus_Pol_polyprotein"/>
</dbReference>
<dbReference type="InterPro" id="IPR001584">
    <property type="entry name" value="Integrase_cat-core"/>
</dbReference>
<dbReference type="SUPFAM" id="SSF53098">
    <property type="entry name" value="Ribonuclease H-like"/>
    <property type="match status" value="1"/>
</dbReference>
<dbReference type="EMBL" id="CAXLJM020000103">
    <property type="protein sequence ID" value="CAL8134117.1"/>
    <property type="molecule type" value="Genomic_DNA"/>
</dbReference>
<keyword evidence="6" id="KW-0378">Hydrolase</keyword>
<dbReference type="Pfam" id="PF00078">
    <property type="entry name" value="RVT_1"/>
    <property type="match status" value="1"/>
</dbReference>
<gene>
    <name evidence="14" type="ORF">ODALV1_LOCUS25374</name>
</gene>
<evidence type="ECO:0000256" key="5">
    <source>
        <dbReference type="ARBA" id="ARBA00022759"/>
    </source>
</evidence>
<sequence>MVRTRHQILRQALPIPQQNVAARRDRMEERAEKPKLQLQMPTPFSFEPKDWPQWKRRFSHYHLLSKLNKEEPEYQVHALVYAMGERADEILASLNITEDEKKDYDVVLEAFEQHFVGSRNVIYERALFGSRTQQEGESIEELVTALHTMSEYCAYGNIREELVRDRIVLGVKHKKLAEKLMLNSELTLSKAVEIARQWESVMRKQSKLRPETVEHVDFTSKRDDSRKEPFMKNRERYHPYGGTGARSNDHDDENRRQASAAEFNQRSGCGNCGSSEHKSRDKDKCKAKDIECFRCKRLGHYAKFCRSKRNLNEVRASKPRTSPPRTAFLYEVNRANWQNRQKRWTAQVKVERTTIHFKLDTGADVTVLPFALYQRYFRRHSLKPPSVQLMGPSNGSLSTVGTFEVKLQHNNQELIETIYVEKGLQRPLLGLRACEELKLVQRLERINSQTSKTEVDARKEFPSLFDGLGLMEQPYHIRLKPGAEPYALQVPRRVPLPLMSQLKKQLQEMVEKGVIAPVEEPTEWCAPIIMAGKPDGSIRICVDLSRLNQSVERELHPMPVVEHELAQLNGAKIFSKPDANSGFWQIPLTRESSKLTTFITPFGRYYFKRLPFGISSAPEHFQKRMTQILVGIDGVICHMDDILVFASTQEEHDTTLRHVLQRLENSGITLNKEKCIFGVESVRFLGHMIDSNGIRADESKVEAIMQMKPPTNVTEVQRFLGMVNYLGRFVPNLAEISQPINQLRSDKADFVWEAPQQQSFLKIKEALSSDQVLASYDVSKETVVSSDASSYGVGAVLKQKQMDGTWRPVSYASRTLSKTEQGYAQIEKEALGITWACERFRDLIYGKQFRIETDHKPLVPIFTTKDLNDLTRRLQRFRMRMMHYSYEIFYTPGKQLITADTLSCQPITRHTTSDKELQQEIECHVQEVVSHLPTTNRRLTAIAIGQQEDSVLREVASFTTTGLPNQQKVRSELRRYYEVRDEIAVENGLLMRGCRIIIPPALRESILQRLHEGHQGISKCRARARETVWWPGISEQVAEMIKRCQRCIEHLPAQHQPLLQTELPERPWQKVAMDLFYNEDHWYLVCVDFFSRYPEVSLLRKLSSAAVVEHCKAIFARHGLPEVVFSDNGPQFSPYASSEFKRFVAEYGFSHQTSSPRYPQANGLAEATVKIIKLQMKKNDDSVLALMEYRTTPLTNGYSPTELLTGRKIRTTLPCAPGSLSPKIVDLENLQRKEETNKKNQKQHYDRRHRAVEKPELSPGEKVWIKDDDGEK</sequence>
<dbReference type="SMART" id="SM00343">
    <property type="entry name" value="ZnF_C2HC"/>
    <property type="match status" value="2"/>
</dbReference>
<dbReference type="SUPFAM" id="SSF57756">
    <property type="entry name" value="Retrovirus zinc finger-like domains"/>
    <property type="match status" value="1"/>
</dbReference>
<dbReference type="PANTHER" id="PTHR37984:SF9">
    <property type="entry name" value="INTEGRASE CATALYTIC DOMAIN-CONTAINING PROTEIN"/>
    <property type="match status" value="1"/>
</dbReference>
<evidence type="ECO:0000259" key="11">
    <source>
        <dbReference type="PROSITE" id="PS50175"/>
    </source>
</evidence>
<proteinExistence type="predicted"/>
<dbReference type="InterPro" id="IPR000477">
    <property type="entry name" value="RT_dom"/>
</dbReference>
<evidence type="ECO:0000256" key="2">
    <source>
        <dbReference type="ARBA" id="ARBA00022679"/>
    </source>
</evidence>
<evidence type="ECO:0000256" key="4">
    <source>
        <dbReference type="ARBA" id="ARBA00022722"/>
    </source>
</evidence>
<feature type="region of interest" description="Disordered" evidence="9">
    <location>
        <begin position="1231"/>
        <end position="1272"/>
    </location>
</feature>
<evidence type="ECO:0000313" key="15">
    <source>
        <dbReference type="Proteomes" id="UP001642540"/>
    </source>
</evidence>
<accession>A0ABP1RRP5</accession>
<feature type="compositionally biased region" description="Basic and acidic residues" evidence="9">
    <location>
        <begin position="1263"/>
        <end position="1272"/>
    </location>
</feature>
<protein>
    <recommendedName>
        <fullName evidence="1">RNA-directed DNA polymerase</fullName>
        <ecNumber evidence="1">2.7.7.49</ecNumber>
    </recommendedName>
</protein>
<dbReference type="InterPro" id="IPR036875">
    <property type="entry name" value="Znf_CCHC_sf"/>
</dbReference>
<evidence type="ECO:0000256" key="9">
    <source>
        <dbReference type="SAM" id="MobiDB-lite"/>
    </source>
</evidence>
<feature type="region of interest" description="Disordered" evidence="9">
    <location>
        <begin position="209"/>
        <end position="280"/>
    </location>
</feature>
<dbReference type="InterPro" id="IPR043128">
    <property type="entry name" value="Rev_trsase/Diguanyl_cyclase"/>
</dbReference>
<dbReference type="Pfam" id="PF17917">
    <property type="entry name" value="RT_RNaseH"/>
    <property type="match status" value="1"/>
</dbReference>
<organism evidence="14 15">
    <name type="scientific">Orchesella dallaii</name>
    <dbReference type="NCBI Taxonomy" id="48710"/>
    <lineage>
        <taxon>Eukaryota</taxon>
        <taxon>Metazoa</taxon>
        <taxon>Ecdysozoa</taxon>
        <taxon>Arthropoda</taxon>
        <taxon>Hexapoda</taxon>
        <taxon>Collembola</taxon>
        <taxon>Entomobryomorpha</taxon>
        <taxon>Entomobryoidea</taxon>
        <taxon>Orchesellidae</taxon>
        <taxon>Orchesellinae</taxon>
        <taxon>Orchesella</taxon>
    </lineage>
</organism>
<dbReference type="InterPro" id="IPR041588">
    <property type="entry name" value="Integrase_H2C2"/>
</dbReference>
<evidence type="ECO:0000313" key="14">
    <source>
        <dbReference type="EMBL" id="CAL8134117.1"/>
    </source>
</evidence>
<feature type="compositionally biased region" description="Basic and acidic residues" evidence="9">
    <location>
        <begin position="209"/>
        <end position="238"/>
    </location>
</feature>
<dbReference type="InterPro" id="IPR001995">
    <property type="entry name" value="Peptidase_A2_cat"/>
</dbReference>
<feature type="domain" description="CCHC-type" evidence="10">
    <location>
        <begin position="292"/>
        <end position="307"/>
    </location>
</feature>
<evidence type="ECO:0000256" key="8">
    <source>
        <dbReference type="PROSITE-ProRule" id="PRU00047"/>
    </source>
</evidence>
<dbReference type="InterPro" id="IPR036397">
    <property type="entry name" value="RNaseH_sf"/>
</dbReference>
<feature type="domain" description="Integrase catalytic" evidence="13">
    <location>
        <begin position="1063"/>
        <end position="1173"/>
    </location>
</feature>
<keyword evidence="8" id="KW-0862">Zinc</keyword>
<keyword evidence="8" id="KW-0863">Zinc-finger</keyword>
<dbReference type="InterPro" id="IPR043502">
    <property type="entry name" value="DNA/RNA_pol_sf"/>
</dbReference>
<evidence type="ECO:0000256" key="6">
    <source>
        <dbReference type="ARBA" id="ARBA00022801"/>
    </source>
</evidence>
<evidence type="ECO:0000259" key="10">
    <source>
        <dbReference type="PROSITE" id="PS50158"/>
    </source>
</evidence>
<dbReference type="Gene3D" id="4.10.60.10">
    <property type="entry name" value="Zinc finger, CCHC-type"/>
    <property type="match status" value="1"/>
</dbReference>
<feature type="compositionally biased region" description="Basic and acidic residues" evidence="9">
    <location>
        <begin position="247"/>
        <end position="256"/>
    </location>
</feature>
<dbReference type="InterPro" id="IPR041373">
    <property type="entry name" value="RT_RNaseH"/>
</dbReference>
<dbReference type="Pfam" id="PF17921">
    <property type="entry name" value="Integrase_H2C2"/>
    <property type="match status" value="1"/>
</dbReference>